<dbReference type="EMBL" id="JAAMPC010000007">
    <property type="protein sequence ID" value="KAG2301560.1"/>
    <property type="molecule type" value="Genomic_DNA"/>
</dbReference>
<reference evidence="6 7" key="1">
    <citation type="submission" date="2020-02" db="EMBL/GenBank/DDBJ databases">
        <authorList>
            <person name="Ma Q."/>
            <person name="Huang Y."/>
            <person name="Song X."/>
            <person name="Pei D."/>
        </authorList>
    </citation>
    <scope>NUCLEOTIDE SEQUENCE [LARGE SCALE GENOMIC DNA]</scope>
    <source>
        <strain evidence="6">Sxm20200214</strain>
        <tissue evidence="6">Leaf</tissue>
    </source>
</reference>
<comment type="subcellular location">
    <subcellularLocation>
        <location evidence="1">Plastid</location>
        <location evidence="1">Chloroplast</location>
    </subcellularLocation>
</comment>
<keyword evidence="5" id="KW-0560">Oxidoreductase</keyword>
<comment type="caution">
    <text evidence="6">The sequence shown here is derived from an EMBL/GenBank/DDBJ whole genome shotgun (WGS) entry which is preliminary data.</text>
</comment>
<dbReference type="AlphaFoldDB" id="A0A8X7V303"/>
<proteinExistence type="inferred from homology"/>
<evidence type="ECO:0000313" key="6">
    <source>
        <dbReference type="EMBL" id="KAG2301560.1"/>
    </source>
</evidence>
<dbReference type="InterPro" id="IPR036291">
    <property type="entry name" value="NAD(P)-bd_dom_sf"/>
</dbReference>
<accession>A0A8X7V303</accession>
<sequence length="122" mass="12654">MAALLIRSIVRRSKRPVATVSASYSTGGGRGCTCTSKKLEGKVALITGGASGLGKATAGEFIHHGARVVIVDSNAESGTKAAKELGVSAEFMRCDVTVEADIARAIETTVERHGKLVLELNL</sequence>
<dbReference type="SUPFAM" id="SSF51735">
    <property type="entry name" value="NAD(P)-binding Rossmann-fold domains"/>
    <property type="match status" value="1"/>
</dbReference>
<dbReference type="Pfam" id="PF00106">
    <property type="entry name" value="adh_short"/>
    <property type="match status" value="1"/>
</dbReference>
<gene>
    <name evidence="6" type="ORF">Bca52824_030211</name>
</gene>
<dbReference type="Proteomes" id="UP000886595">
    <property type="component" value="Unassembled WGS sequence"/>
</dbReference>
<keyword evidence="7" id="KW-1185">Reference proteome</keyword>
<keyword evidence="4" id="KW-0934">Plastid</keyword>
<comment type="similarity">
    <text evidence="2">Belongs to the short-chain dehydrogenases/reductases (SDR) family.</text>
</comment>
<dbReference type="GO" id="GO:0009507">
    <property type="term" value="C:chloroplast"/>
    <property type="evidence" value="ECO:0007669"/>
    <property type="project" value="UniProtKB-SubCell"/>
</dbReference>
<evidence type="ECO:0000256" key="4">
    <source>
        <dbReference type="ARBA" id="ARBA00022640"/>
    </source>
</evidence>
<keyword evidence="3" id="KW-0150">Chloroplast</keyword>
<evidence type="ECO:0000256" key="3">
    <source>
        <dbReference type="ARBA" id="ARBA00022528"/>
    </source>
</evidence>
<dbReference type="Gene3D" id="3.40.50.720">
    <property type="entry name" value="NAD(P)-binding Rossmann-like Domain"/>
    <property type="match status" value="1"/>
</dbReference>
<evidence type="ECO:0000256" key="5">
    <source>
        <dbReference type="ARBA" id="ARBA00023002"/>
    </source>
</evidence>
<protein>
    <submittedName>
        <fullName evidence="6">Uncharacterized protein</fullName>
    </submittedName>
</protein>
<evidence type="ECO:0000313" key="7">
    <source>
        <dbReference type="Proteomes" id="UP000886595"/>
    </source>
</evidence>
<dbReference type="GO" id="GO:0016491">
    <property type="term" value="F:oxidoreductase activity"/>
    <property type="evidence" value="ECO:0007669"/>
    <property type="project" value="UniProtKB-KW"/>
</dbReference>
<evidence type="ECO:0000256" key="1">
    <source>
        <dbReference type="ARBA" id="ARBA00004229"/>
    </source>
</evidence>
<dbReference type="InterPro" id="IPR002347">
    <property type="entry name" value="SDR_fam"/>
</dbReference>
<dbReference type="PANTHER" id="PTHR43180">
    <property type="entry name" value="3-OXOACYL-(ACYL-CARRIER-PROTEIN) REDUCTASE (AFU_ORTHOLOGUE AFUA_6G11210)"/>
    <property type="match status" value="1"/>
</dbReference>
<evidence type="ECO:0000256" key="2">
    <source>
        <dbReference type="ARBA" id="ARBA00006484"/>
    </source>
</evidence>
<dbReference type="PANTHER" id="PTHR43180:SF57">
    <property type="entry name" value="ALCOHOL DEHYDROGENASE-LIKE PROTEIN"/>
    <property type="match status" value="1"/>
</dbReference>
<dbReference type="OrthoDB" id="294295at2759"/>
<organism evidence="6 7">
    <name type="scientific">Brassica carinata</name>
    <name type="common">Ethiopian mustard</name>
    <name type="synonym">Abyssinian cabbage</name>
    <dbReference type="NCBI Taxonomy" id="52824"/>
    <lineage>
        <taxon>Eukaryota</taxon>
        <taxon>Viridiplantae</taxon>
        <taxon>Streptophyta</taxon>
        <taxon>Embryophyta</taxon>
        <taxon>Tracheophyta</taxon>
        <taxon>Spermatophyta</taxon>
        <taxon>Magnoliopsida</taxon>
        <taxon>eudicotyledons</taxon>
        <taxon>Gunneridae</taxon>
        <taxon>Pentapetalae</taxon>
        <taxon>rosids</taxon>
        <taxon>malvids</taxon>
        <taxon>Brassicales</taxon>
        <taxon>Brassicaceae</taxon>
        <taxon>Brassiceae</taxon>
        <taxon>Brassica</taxon>
    </lineage>
</organism>
<name>A0A8X7V303_BRACI</name>